<evidence type="ECO:0000256" key="2">
    <source>
        <dbReference type="ARBA" id="ARBA00022475"/>
    </source>
</evidence>
<feature type="transmembrane region" description="Helical" evidence="8">
    <location>
        <begin position="197"/>
        <end position="213"/>
    </location>
</feature>
<evidence type="ECO:0000313" key="10">
    <source>
        <dbReference type="EMBL" id="VAW36015.1"/>
    </source>
</evidence>
<organism evidence="10">
    <name type="scientific">hydrothermal vent metagenome</name>
    <dbReference type="NCBI Taxonomy" id="652676"/>
    <lineage>
        <taxon>unclassified sequences</taxon>
        <taxon>metagenomes</taxon>
        <taxon>ecological metagenomes</taxon>
    </lineage>
</organism>
<dbReference type="AlphaFoldDB" id="A0A3B0UXP2"/>
<evidence type="ECO:0000256" key="3">
    <source>
        <dbReference type="ARBA" id="ARBA00022676"/>
    </source>
</evidence>
<keyword evidence="4" id="KW-0808">Transferase</keyword>
<evidence type="ECO:0000256" key="4">
    <source>
        <dbReference type="ARBA" id="ARBA00022679"/>
    </source>
</evidence>
<feature type="transmembrane region" description="Helical" evidence="8">
    <location>
        <begin position="175"/>
        <end position="191"/>
    </location>
</feature>
<feature type="transmembrane region" description="Helical" evidence="8">
    <location>
        <begin position="220"/>
        <end position="239"/>
    </location>
</feature>
<feature type="transmembrane region" description="Helical" evidence="8">
    <location>
        <begin position="397"/>
        <end position="415"/>
    </location>
</feature>
<feature type="transmembrane region" description="Helical" evidence="8">
    <location>
        <begin position="121"/>
        <end position="139"/>
    </location>
</feature>
<comment type="subcellular location">
    <subcellularLocation>
        <location evidence="1">Cell membrane</location>
        <topology evidence="1">Multi-pass membrane protein</topology>
    </subcellularLocation>
</comment>
<feature type="transmembrane region" description="Helical" evidence="8">
    <location>
        <begin position="12"/>
        <end position="31"/>
    </location>
</feature>
<keyword evidence="7 8" id="KW-0472">Membrane</keyword>
<evidence type="ECO:0000256" key="1">
    <source>
        <dbReference type="ARBA" id="ARBA00004651"/>
    </source>
</evidence>
<feature type="transmembrane region" description="Helical" evidence="8">
    <location>
        <begin position="422"/>
        <end position="443"/>
    </location>
</feature>
<feature type="transmembrane region" description="Helical" evidence="8">
    <location>
        <begin position="267"/>
        <end position="290"/>
    </location>
</feature>
<dbReference type="EMBL" id="UOEZ01000035">
    <property type="protein sequence ID" value="VAW36015.1"/>
    <property type="molecule type" value="Genomic_DNA"/>
</dbReference>
<proteinExistence type="predicted"/>
<dbReference type="GO" id="GO:0008610">
    <property type="term" value="P:lipid biosynthetic process"/>
    <property type="evidence" value="ECO:0007669"/>
    <property type="project" value="UniProtKB-ARBA"/>
</dbReference>
<dbReference type="InterPro" id="IPR050297">
    <property type="entry name" value="LipidA_mod_glycosyltrf_83"/>
</dbReference>
<feature type="transmembrane region" description="Helical" evidence="8">
    <location>
        <begin position="334"/>
        <end position="355"/>
    </location>
</feature>
<protein>
    <recommendedName>
        <fullName evidence="9">Glycosyltransferase RgtA/B/C/D-like domain-containing protein</fullName>
    </recommendedName>
</protein>
<name>A0A3B0UXP2_9ZZZZ</name>
<sequence>MNDLFRKINATAEWKVISIIIIATSLLYLGAIHVKPGPNLMEARNLIAARECVIDGHWLVTTMNGEPRLQKPPLPTWITALSMKAFADTNSIYVGRAPNIAIASLMALFIYLLSRHWFTKSFAMTCALITVSSTIMLLEGHSATWDIYTVCFAFGGVWLLYNAILRDKSTEPRQILIYTAGAGLLWGLSFLSKGPITLYSVMLPFLLALLLTKKRQGLRWWIIPVVITAGVLIGSSWWVTMNILHPETMDILRQESQAWHTIHREAFYYYLVFPALIFPWTLPLAGSFILPFIKKKDGTPILSAGKRGDLIFFLVWLALSILLLSVVPEKKYRYSMTAVLPASLAATFFLSALAGRGRTELGRLPGLVRILQTIQVPALSLTLTAAVLYYAKHIGSSTYLLVFVAVPVVLCLILWKKRKSSVEGFIITSVATIILYTFAGAFISHDYYSYRSFYDKEEVDHTAMLTSGRQLYIFKNYLKPVWALRRTARVITRMTVVDNFPALIIVKENHIEEFRLWSETRGFNYREIYRFTYDFTDPPYYLFEFAPADKIVDPSGLSL</sequence>
<dbReference type="PANTHER" id="PTHR33908">
    <property type="entry name" value="MANNOSYLTRANSFERASE YKCB-RELATED"/>
    <property type="match status" value="1"/>
</dbReference>
<dbReference type="PANTHER" id="PTHR33908:SF3">
    <property type="entry name" value="UNDECAPRENYL PHOSPHATE-ALPHA-4-AMINO-4-DEOXY-L-ARABINOSE ARABINOSYL TRANSFERASE"/>
    <property type="match status" value="1"/>
</dbReference>
<feature type="domain" description="Glycosyltransferase RgtA/B/C/D-like" evidence="9">
    <location>
        <begin position="71"/>
        <end position="233"/>
    </location>
</feature>
<reference evidence="10" key="1">
    <citation type="submission" date="2018-06" db="EMBL/GenBank/DDBJ databases">
        <authorList>
            <person name="Zhirakovskaya E."/>
        </authorList>
    </citation>
    <scope>NUCLEOTIDE SEQUENCE</scope>
</reference>
<evidence type="ECO:0000259" key="9">
    <source>
        <dbReference type="Pfam" id="PF13231"/>
    </source>
</evidence>
<evidence type="ECO:0000256" key="8">
    <source>
        <dbReference type="SAM" id="Phobius"/>
    </source>
</evidence>
<keyword evidence="2" id="KW-1003">Cell membrane</keyword>
<accession>A0A3B0UXP2</accession>
<evidence type="ECO:0000256" key="5">
    <source>
        <dbReference type="ARBA" id="ARBA00022692"/>
    </source>
</evidence>
<keyword evidence="6 8" id="KW-1133">Transmembrane helix</keyword>
<feature type="transmembrane region" description="Helical" evidence="8">
    <location>
        <begin position="145"/>
        <end position="163"/>
    </location>
</feature>
<evidence type="ECO:0000256" key="6">
    <source>
        <dbReference type="ARBA" id="ARBA00022989"/>
    </source>
</evidence>
<dbReference type="GO" id="GO:0010041">
    <property type="term" value="P:response to iron(III) ion"/>
    <property type="evidence" value="ECO:0007669"/>
    <property type="project" value="TreeGrafter"/>
</dbReference>
<feature type="transmembrane region" description="Helical" evidence="8">
    <location>
        <begin position="367"/>
        <end position="391"/>
    </location>
</feature>
<dbReference type="InterPro" id="IPR038731">
    <property type="entry name" value="RgtA/B/C-like"/>
</dbReference>
<dbReference type="Pfam" id="PF13231">
    <property type="entry name" value="PMT_2"/>
    <property type="match status" value="1"/>
</dbReference>
<evidence type="ECO:0000256" key="7">
    <source>
        <dbReference type="ARBA" id="ARBA00023136"/>
    </source>
</evidence>
<feature type="transmembrane region" description="Helical" evidence="8">
    <location>
        <begin position="310"/>
        <end position="328"/>
    </location>
</feature>
<keyword evidence="3" id="KW-0328">Glycosyltransferase</keyword>
<feature type="transmembrane region" description="Helical" evidence="8">
    <location>
        <begin position="93"/>
        <end position="114"/>
    </location>
</feature>
<gene>
    <name evidence="10" type="ORF">MNBD_DELTA02-325</name>
</gene>
<dbReference type="GO" id="GO:0005886">
    <property type="term" value="C:plasma membrane"/>
    <property type="evidence" value="ECO:0007669"/>
    <property type="project" value="UniProtKB-SubCell"/>
</dbReference>
<keyword evidence="5 8" id="KW-0812">Transmembrane</keyword>
<dbReference type="GO" id="GO:0016763">
    <property type="term" value="F:pentosyltransferase activity"/>
    <property type="evidence" value="ECO:0007669"/>
    <property type="project" value="TreeGrafter"/>
</dbReference>